<dbReference type="Gene3D" id="3.40.50.150">
    <property type="entry name" value="Vaccinia Virus protein VP39"/>
    <property type="match status" value="1"/>
</dbReference>
<accession>A0A668UJG6</accession>
<dbReference type="GO" id="GO:0106370">
    <property type="term" value="F:protein-L-histidine N-pros-methyltransferase activity"/>
    <property type="evidence" value="ECO:0007669"/>
    <property type="project" value="InterPro"/>
</dbReference>
<keyword evidence="3" id="KW-1185">Reference proteome</keyword>
<dbReference type="GeneID" id="116330621"/>
<sequence length="328" mass="37595">MVTGLVESSAFPAGWVVGYVAFLLSIRRMWTGKYIRNPVVRSLLVNMLSDLDTIDVTKWYRCNPDLLEESLRPLFIQNQLDADTRAFVEQSEEKSTYLFTQIYYSLVSTILSPLVSRTSINGFLGRGSMFVFSKNQFQQLLQIEPDWVADRLLDLGAGDGGVTKVMAPHFTEVYVTEVSLTMKRRLRKKKFKLLGIDAWQETGFKYDVISCLNLLDRCDDPLRLLKDIRQSLVPGTGRLIMAAVIPFQPWLEIGGRWERPREYIKIQGKTWEEQVNGLTNEVFRKVGFEVESFTRLPYLCEGDIARDYYLLDDAVFVLKSSDDQVAAP</sequence>
<dbReference type="CDD" id="cd02440">
    <property type="entry name" value="AdoMet_MTases"/>
    <property type="match status" value="1"/>
</dbReference>
<organism evidence="2 3">
    <name type="scientific">Oreochromis aureus</name>
    <name type="common">Israeli tilapia</name>
    <name type="synonym">Chromis aureus</name>
    <dbReference type="NCBI Taxonomy" id="47969"/>
    <lineage>
        <taxon>Eukaryota</taxon>
        <taxon>Metazoa</taxon>
        <taxon>Chordata</taxon>
        <taxon>Craniata</taxon>
        <taxon>Vertebrata</taxon>
        <taxon>Euteleostomi</taxon>
        <taxon>Actinopterygii</taxon>
        <taxon>Neopterygii</taxon>
        <taxon>Teleostei</taxon>
        <taxon>Neoteleostei</taxon>
        <taxon>Acanthomorphata</taxon>
        <taxon>Ovalentaria</taxon>
        <taxon>Cichlomorphae</taxon>
        <taxon>Cichliformes</taxon>
        <taxon>Cichlidae</taxon>
        <taxon>African cichlids</taxon>
        <taxon>Pseudocrenilabrinae</taxon>
        <taxon>Oreochromini</taxon>
        <taxon>Oreochromis</taxon>
    </lineage>
</organism>
<dbReference type="OMA" id="VEIGGKW"/>
<name>A0A668UJG6_OREAU</name>
<dbReference type="PANTHER" id="PTHR12890">
    <property type="entry name" value="DREV PROTEIN"/>
    <property type="match status" value="1"/>
</dbReference>
<dbReference type="InterPro" id="IPR029063">
    <property type="entry name" value="SAM-dependent_MTases_sf"/>
</dbReference>
<evidence type="ECO:0008006" key="4">
    <source>
        <dbReference type="Google" id="ProtNLM"/>
    </source>
</evidence>
<evidence type="ECO:0000256" key="1">
    <source>
        <dbReference type="SAM" id="Phobius"/>
    </source>
</evidence>
<keyword evidence="1" id="KW-0472">Membrane</keyword>
<keyword evidence="1" id="KW-0812">Transmembrane</keyword>
<reference evidence="2" key="2">
    <citation type="submission" date="2025-09" db="UniProtKB">
        <authorList>
            <consortium name="Ensembl"/>
        </authorList>
    </citation>
    <scope>IDENTIFICATION</scope>
</reference>
<evidence type="ECO:0000313" key="2">
    <source>
        <dbReference type="Ensembl" id="ENSOABP00000037938.2"/>
    </source>
</evidence>
<keyword evidence="1" id="KW-1133">Transmembrane helix</keyword>
<gene>
    <name evidence="2" type="primary">METTL9</name>
</gene>
<dbReference type="InterPro" id="IPR007884">
    <property type="entry name" value="METL9"/>
</dbReference>
<reference evidence="2" key="1">
    <citation type="submission" date="2025-08" db="UniProtKB">
        <authorList>
            <consortium name="Ensembl"/>
        </authorList>
    </citation>
    <scope>IDENTIFICATION</scope>
</reference>
<dbReference type="RefSeq" id="XP_031608865.1">
    <property type="nucleotide sequence ID" value="XM_031753005.2"/>
</dbReference>
<feature type="transmembrane region" description="Helical" evidence="1">
    <location>
        <begin position="6"/>
        <end position="26"/>
    </location>
</feature>
<protein>
    <recommendedName>
        <fullName evidence="4">Methyltransferase like 9</fullName>
    </recommendedName>
</protein>
<dbReference type="SUPFAM" id="SSF53335">
    <property type="entry name" value="S-adenosyl-L-methionine-dependent methyltransferases"/>
    <property type="match status" value="1"/>
</dbReference>
<dbReference type="PANTHER" id="PTHR12890:SF0">
    <property type="entry name" value="PROTEIN-L-HISTIDINE N-PROS-METHYLTRANSFERASE"/>
    <property type="match status" value="1"/>
</dbReference>
<dbReference type="Pfam" id="PF05219">
    <property type="entry name" value="DREV"/>
    <property type="match status" value="1"/>
</dbReference>
<dbReference type="Ensembl" id="ENSOABT00000038979.2">
    <property type="protein sequence ID" value="ENSOABP00000037938.2"/>
    <property type="gene ID" value="ENSOABG00000017331.2"/>
</dbReference>
<dbReference type="AlphaFoldDB" id="A0A668UJG6"/>
<dbReference type="Proteomes" id="UP000472276">
    <property type="component" value="Unassembled WGS sequence"/>
</dbReference>
<proteinExistence type="predicted"/>
<evidence type="ECO:0000313" key="3">
    <source>
        <dbReference type="Proteomes" id="UP000472276"/>
    </source>
</evidence>